<evidence type="ECO:0000256" key="5">
    <source>
        <dbReference type="ARBA" id="ARBA00022989"/>
    </source>
</evidence>
<evidence type="ECO:0000256" key="9">
    <source>
        <dbReference type="SAM" id="Phobius"/>
    </source>
</evidence>
<evidence type="ECO:0000256" key="7">
    <source>
        <dbReference type="PROSITE-ProRule" id="PRU00473"/>
    </source>
</evidence>
<comment type="similarity">
    <text evidence="2">Belongs to the MotB family.</text>
</comment>
<keyword evidence="4 9" id="KW-0812">Transmembrane</keyword>
<organism evidence="12 14">
    <name type="scientific">Pseudodesulfovibrio indicus</name>
    <dbReference type="NCBI Taxonomy" id="1716143"/>
    <lineage>
        <taxon>Bacteria</taxon>
        <taxon>Pseudomonadati</taxon>
        <taxon>Thermodesulfobacteriota</taxon>
        <taxon>Desulfovibrionia</taxon>
        <taxon>Desulfovibrionales</taxon>
        <taxon>Desulfovibrionaceae</taxon>
    </lineage>
</organism>
<dbReference type="Proteomes" id="UP000055611">
    <property type="component" value="Chromosome"/>
</dbReference>
<dbReference type="KEGG" id="dej:AWY79_11385"/>
<evidence type="ECO:0000256" key="2">
    <source>
        <dbReference type="ARBA" id="ARBA00008914"/>
    </source>
</evidence>
<keyword evidence="11" id="KW-0969">Cilium</keyword>
<evidence type="ECO:0000313" key="13">
    <source>
        <dbReference type="Proteomes" id="UP000055611"/>
    </source>
</evidence>
<evidence type="ECO:0000313" key="11">
    <source>
        <dbReference type="EMBL" id="AMK11674.1"/>
    </source>
</evidence>
<keyword evidence="13" id="KW-1185">Reference proteome</keyword>
<dbReference type="InterPro" id="IPR006665">
    <property type="entry name" value="OmpA-like"/>
</dbReference>
<dbReference type="Pfam" id="PF00691">
    <property type="entry name" value="OmpA"/>
    <property type="match status" value="1"/>
</dbReference>
<evidence type="ECO:0000256" key="3">
    <source>
        <dbReference type="ARBA" id="ARBA00022475"/>
    </source>
</evidence>
<protein>
    <submittedName>
        <fullName evidence="12">Chemotaxis protein MotB</fullName>
    </submittedName>
    <submittedName>
        <fullName evidence="11">Flagellar motor protein MotB</fullName>
    </submittedName>
</protein>
<evidence type="ECO:0000259" key="10">
    <source>
        <dbReference type="PROSITE" id="PS51123"/>
    </source>
</evidence>
<dbReference type="PANTHER" id="PTHR30329">
    <property type="entry name" value="STATOR ELEMENT OF FLAGELLAR MOTOR COMPLEX"/>
    <property type="match status" value="1"/>
</dbReference>
<dbReference type="OrthoDB" id="9783110at2"/>
<keyword evidence="3" id="KW-1003">Cell membrane</keyword>
<dbReference type="PANTHER" id="PTHR30329:SF21">
    <property type="entry name" value="LIPOPROTEIN YIAD-RELATED"/>
    <property type="match status" value="1"/>
</dbReference>
<dbReference type="PROSITE" id="PS51123">
    <property type="entry name" value="OMPA_2"/>
    <property type="match status" value="1"/>
</dbReference>
<evidence type="ECO:0000256" key="8">
    <source>
        <dbReference type="SAM" id="MobiDB-lite"/>
    </source>
</evidence>
<dbReference type="EMBL" id="CP014206">
    <property type="protein sequence ID" value="AMK11674.1"/>
    <property type="molecule type" value="Genomic_DNA"/>
</dbReference>
<evidence type="ECO:0000256" key="1">
    <source>
        <dbReference type="ARBA" id="ARBA00004162"/>
    </source>
</evidence>
<evidence type="ECO:0000256" key="6">
    <source>
        <dbReference type="ARBA" id="ARBA00023136"/>
    </source>
</evidence>
<dbReference type="InterPro" id="IPR050330">
    <property type="entry name" value="Bact_OuterMem_StrucFunc"/>
</dbReference>
<name>A0A126QP34_9BACT</name>
<dbReference type="InterPro" id="IPR036737">
    <property type="entry name" value="OmpA-like_sf"/>
</dbReference>
<accession>A0A126QP34</accession>
<feature type="region of interest" description="Disordered" evidence="8">
    <location>
        <begin position="1"/>
        <end position="23"/>
    </location>
</feature>
<dbReference type="InterPro" id="IPR025713">
    <property type="entry name" value="MotB-like_N_dom"/>
</dbReference>
<dbReference type="EMBL" id="SOBK01000006">
    <property type="protein sequence ID" value="TDT88201.1"/>
    <property type="molecule type" value="Genomic_DNA"/>
</dbReference>
<evidence type="ECO:0000313" key="14">
    <source>
        <dbReference type="Proteomes" id="UP000295506"/>
    </source>
</evidence>
<dbReference type="RefSeq" id="WP_066803825.1">
    <property type="nucleotide sequence ID" value="NZ_CP014206.1"/>
</dbReference>
<dbReference type="Gene3D" id="3.30.1330.60">
    <property type="entry name" value="OmpA-like domain"/>
    <property type="match status" value="1"/>
</dbReference>
<dbReference type="Pfam" id="PF13677">
    <property type="entry name" value="MotB_plug"/>
    <property type="match status" value="1"/>
</dbReference>
<keyword evidence="6 7" id="KW-0472">Membrane</keyword>
<dbReference type="Proteomes" id="UP000295506">
    <property type="component" value="Unassembled WGS sequence"/>
</dbReference>
<sequence>MQETKKSLSGDFTSFHQMDGSEPGRGANDWAVPWSDLMMVMFVLFVVLFIYASNSQDVKVLFSKQSAEKAQAASALDPLIGLIGQIASRADSGGSQDVVSVPEKDVLYRSRVNGITVIREAPGRVRVTLRGELFFDPASGTLKEEGAEYFDEIADTVRLSFGLVHVIGFADQSESDGARSFSLSSERAANVAEQLIIRFGVDPKRLVITGRGSYQPELPDTSAANQALNRRVEIVISNNS</sequence>
<dbReference type="GO" id="GO:0005886">
    <property type="term" value="C:plasma membrane"/>
    <property type="evidence" value="ECO:0007669"/>
    <property type="project" value="UniProtKB-SubCell"/>
</dbReference>
<evidence type="ECO:0000256" key="4">
    <source>
        <dbReference type="ARBA" id="ARBA00022692"/>
    </source>
</evidence>
<keyword evidence="11" id="KW-0966">Cell projection</keyword>
<reference evidence="12 14" key="2">
    <citation type="submission" date="2019-03" db="EMBL/GenBank/DDBJ databases">
        <title>Genomic Encyclopedia of Type Strains, Phase IV (KMG-IV): sequencing the most valuable type-strain genomes for metagenomic binning, comparative biology and taxonomic classification.</title>
        <authorList>
            <person name="Goeker M."/>
        </authorList>
    </citation>
    <scope>NUCLEOTIDE SEQUENCE [LARGE SCALE GENOMIC DNA]</scope>
    <source>
        <strain evidence="12 14">DSM 101483</strain>
    </source>
</reference>
<proteinExistence type="inferred from homology"/>
<dbReference type="SUPFAM" id="SSF103088">
    <property type="entry name" value="OmpA-like"/>
    <property type="match status" value="1"/>
</dbReference>
<gene>
    <name evidence="11" type="ORF">AWY79_11385</name>
    <name evidence="12" type="ORF">EDC59_10613</name>
</gene>
<feature type="transmembrane region" description="Helical" evidence="9">
    <location>
        <begin position="31"/>
        <end position="52"/>
    </location>
</feature>
<keyword evidence="11" id="KW-0282">Flagellum</keyword>
<dbReference type="AlphaFoldDB" id="A0A126QP34"/>
<comment type="subcellular location">
    <subcellularLocation>
        <location evidence="1">Cell membrane</location>
        <topology evidence="1">Single-pass membrane protein</topology>
    </subcellularLocation>
</comment>
<dbReference type="CDD" id="cd07185">
    <property type="entry name" value="OmpA_C-like"/>
    <property type="match status" value="1"/>
</dbReference>
<keyword evidence="5 9" id="KW-1133">Transmembrane helix</keyword>
<evidence type="ECO:0000313" key="12">
    <source>
        <dbReference type="EMBL" id="TDT88201.1"/>
    </source>
</evidence>
<feature type="domain" description="OmpA-like" evidence="10">
    <location>
        <begin position="122"/>
        <end position="240"/>
    </location>
</feature>
<reference evidence="11 13" key="1">
    <citation type="journal article" date="2016" name="Front. Microbiol.">
        <title>Genome Sequence of the Piezophilic, Mesophilic Sulfate-Reducing Bacterium Desulfovibrio indicus J2T.</title>
        <authorList>
            <person name="Cao J."/>
            <person name="Maignien L."/>
            <person name="Shao Z."/>
            <person name="Alain K."/>
            <person name="Jebbar M."/>
        </authorList>
    </citation>
    <scope>NUCLEOTIDE SEQUENCE [LARGE SCALE GENOMIC DNA]</scope>
    <source>
        <strain evidence="11 13">J2</strain>
    </source>
</reference>